<dbReference type="AlphaFoldDB" id="A0A7X0VZH3"/>
<protein>
    <submittedName>
        <fullName evidence="2">VOC family protein</fullName>
    </submittedName>
</protein>
<dbReference type="Proteomes" id="UP000564644">
    <property type="component" value="Unassembled WGS sequence"/>
</dbReference>
<dbReference type="PROSITE" id="PS51819">
    <property type="entry name" value="VOC"/>
    <property type="match status" value="1"/>
</dbReference>
<evidence type="ECO:0000313" key="3">
    <source>
        <dbReference type="Proteomes" id="UP000564644"/>
    </source>
</evidence>
<dbReference type="EMBL" id="JACJVO010000051">
    <property type="protein sequence ID" value="MBB6735562.1"/>
    <property type="molecule type" value="Genomic_DNA"/>
</dbReference>
<gene>
    <name evidence="2" type="ORF">H7C18_32095</name>
</gene>
<proteinExistence type="predicted"/>
<dbReference type="InterPro" id="IPR004360">
    <property type="entry name" value="Glyas_Fos-R_dOase_dom"/>
</dbReference>
<evidence type="ECO:0000259" key="1">
    <source>
        <dbReference type="PROSITE" id="PS51819"/>
    </source>
</evidence>
<dbReference type="PANTHER" id="PTHR33990">
    <property type="entry name" value="PROTEIN YJDN-RELATED"/>
    <property type="match status" value="1"/>
</dbReference>
<feature type="domain" description="VOC" evidence="1">
    <location>
        <begin position="2"/>
        <end position="121"/>
    </location>
</feature>
<reference evidence="2 3" key="1">
    <citation type="submission" date="2020-08" db="EMBL/GenBank/DDBJ databases">
        <title>Cohnella phylogeny.</title>
        <authorList>
            <person name="Dunlap C."/>
        </authorList>
    </citation>
    <scope>NUCLEOTIDE SEQUENCE [LARGE SCALE GENOMIC DNA]</scope>
    <source>
        <strain evidence="2 3">CBP 2801</strain>
    </source>
</reference>
<evidence type="ECO:0000313" key="2">
    <source>
        <dbReference type="EMBL" id="MBB6735562.1"/>
    </source>
</evidence>
<accession>A0A7X0VZH3</accession>
<dbReference type="Pfam" id="PF00903">
    <property type="entry name" value="Glyoxalase"/>
    <property type="match status" value="1"/>
</dbReference>
<organism evidence="2 3">
    <name type="scientific">Cohnella zeiphila</name>
    <dbReference type="NCBI Taxonomy" id="2761120"/>
    <lineage>
        <taxon>Bacteria</taxon>
        <taxon>Bacillati</taxon>
        <taxon>Bacillota</taxon>
        <taxon>Bacilli</taxon>
        <taxon>Bacillales</taxon>
        <taxon>Paenibacillaceae</taxon>
        <taxon>Cohnella</taxon>
    </lineage>
</organism>
<dbReference type="PANTHER" id="PTHR33990:SF1">
    <property type="entry name" value="PROTEIN YJDN"/>
    <property type="match status" value="1"/>
</dbReference>
<name>A0A7X0VZH3_9BACL</name>
<comment type="caution">
    <text evidence="2">The sequence shown here is derived from an EMBL/GenBank/DDBJ whole genome shotgun (WGS) entry which is preliminary data.</text>
</comment>
<sequence>MKTVSPVVIVDNCEEALKFYQEVLGGEVKNLNKNEEGKTNFANLQLDNSLIIITEGGKHSVTYDGNHRINLQIDNEEEIRKVYEAFKEDGNVDSELQRTFFGALAAAVTDKFGVNWNLVYFFAN</sequence>
<dbReference type="Gene3D" id="3.10.180.10">
    <property type="entry name" value="2,3-Dihydroxybiphenyl 1,2-Dioxygenase, domain 1"/>
    <property type="match status" value="1"/>
</dbReference>
<dbReference type="RefSeq" id="WP_185133215.1">
    <property type="nucleotide sequence ID" value="NZ_JACJVO010000051.1"/>
</dbReference>
<dbReference type="InterPro" id="IPR029068">
    <property type="entry name" value="Glyas_Bleomycin-R_OHBP_Dase"/>
</dbReference>
<keyword evidence="3" id="KW-1185">Reference proteome</keyword>
<dbReference type="SUPFAM" id="SSF54593">
    <property type="entry name" value="Glyoxalase/Bleomycin resistance protein/Dihydroxybiphenyl dioxygenase"/>
    <property type="match status" value="1"/>
</dbReference>
<dbReference type="InterPro" id="IPR037523">
    <property type="entry name" value="VOC_core"/>
</dbReference>